<dbReference type="Proteomes" id="UP001596067">
    <property type="component" value="Unassembled WGS sequence"/>
</dbReference>
<protein>
    <recommendedName>
        <fullName evidence="3">Minor tail protein</fullName>
    </recommendedName>
</protein>
<reference evidence="2" key="1">
    <citation type="journal article" date="2019" name="Int. J. Syst. Evol. Microbiol.">
        <title>The Global Catalogue of Microorganisms (GCM) 10K type strain sequencing project: providing services to taxonomists for standard genome sequencing and annotation.</title>
        <authorList>
            <consortium name="The Broad Institute Genomics Platform"/>
            <consortium name="The Broad Institute Genome Sequencing Center for Infectious Disease"/>
            <person name="Wu L."/>
            <person name="Ma J."/>
        </authorList>
    </citation>
    <scope>NUCLEOTIDE SEQUENCE [LARGE SCALE GENOMIC DNA]</scope>
    <source>
        <strain evidence="2">CGMCC 4.1469</strain>
    </source>
</reference>
<organism evidence="1 2">
    <name type="scientific">Kitasatospora aburaviensis</name>
    <dbReference type="NCBI Taxonomy" id="67265"/>
    <lineage>
        <taxon>Bacteria</taxon>
        <taxon>Bacillati</taxon>
        <taxon>Actinomycetota</taxon>
        <taxon>Actinomycetes</taxon>
        <taxon>Kitasatosporales</taxon>
        <taxon>Streptomycetaceae</taxon>
        <taxon>Kitasatospora</taxon>
    </lineage>
</organism>
<keyword evidence="2" id="KW-1185">Reference proteome</keyword>
<name>A0ABW1ERU6_9ACTN</name>
<dbReference type="RefSeq" id="WP_313763620.1">
    <property type="nucleotide sequence ID" value="NZ_BAAAVH010000087.1"/>
</dbReference>
<sequence length="365" mass="39830">MAVGYELLVCDLRSDQLMDRLPVQGVSAEDYIGKTGSLSGTIPVPDRAMARRVQDALVPGRTALWLVRGQTVLWSGIQWTDVQVSVDRGSATVQVQAAGAESYFRDHRQIVDTLTATAEDQLDIVRDLINYAQGKTGGHIGIEVPSSPVSGVLRDRTYLSYDLAYVGRRIDELAATQQGFEWRINYYRDSGGARHRVLQLGYPTITVGSTDTVLSMPGQILSYKLSRDASVQANAWISRGASVNSNLAAASYPLMSAPLTTPADYAAGWPRLDGSSDYSSVTSQSVLDQNASADLARQVRPVVIPQVTIRPGPEGLPPLGSSLRLRIRDVWNPAGLTARYRLVGWRLQPEERGRGETADLYLEVI</sequence>
<accession>A0ABW1ERU6</accession>
<evidence type="ECO:0000313" key="2">
    <source>
        <dbReference type="Proteomes" id="UP001596067"/>
    </source>
</evidence>
<proteinExistence type="predicted"/>
<comment type="caution">
    <text evidence="1">The sequence shown here is derived from an EMBL/GenBank/DDBJ whole genome shotgun (WGS) entry which is preliminary data.</text>
</comment>
<evidence type="ECO:0008006" key="3">
    <source>
        <dbReference type="Google" id="ProtNLM"/>
    </source>
</evidence>
<gene>
    <name evidence="1" type="ORF">ACFP0N_05880</name>
</gene>
<evidence type="ECO:0000313" key="1">
    <source>
        <dbReference type="EMBL" id="MFC5884519.1"/>
    </source>
</evidence>
<dbReference type="EMBL" id="JBHSOD010000005">
    <property type="protein sequence ID" value="MFC5884519.1"/>
    <property type="molecule type" value="Genomic_DNA"/>
</dbReference>